<gene>
    <name evidence="14" type="ORF">EOD73_08060</name>
</gene>
<dbReference type="InterPro" id="IPR004358">
    <property type="entry name" value="Sig_transdc_His_kin-like_C"/>
</dbReference>
<protein>
    <recommendedName>
        <fullName evidence="3">histidine kinase</fullName>
        <ecNumber evidence="3">2.7.13.3</ecNumber>
    </recommendedName>
</protein>
<dbReference type="GO" id="GO:0016020">
    <property type="term" value="C:membrane"/>
    <property type="evidence" value="ECO:0007669"/>
    <property type="project" value="UniProtKB-SubCell"/>
</dbReference>
<dbReference type="InterPro" id="IPR036097">
    <property type="entry name" value="HisK_dim/P_sf"/>
</dbReference>
<feature type="coiled-coil region" evidence="10">
    <location>
        <begin position="377"/>
        <end position="411"/>
    </location>
</feature>
<dbReference type="Pfam" id="PF13188">
    <property type="entry name" value="PAS_8"/>
    <property type="match status" value="1"/>
</dbReference>
<comment type="caution">
    <text evidence="14">The sequence shown here is derived from an EMBL/GenBank/DDBJ whole genome shotgun (WGS) entry which is preliminary data.</text>
</comment>
<evidence type="ECO:0000256" key="10">
    <source>
        <dbReference type="SAM" id="Coils"/>
    </source>
</evidence>
<dbReference type="InterPro" id="IPR017232">
    <property type="entry name" value="NtrY"/>
</dbReference>
<dbReference type="GO" id="GO:0000155">
    <property type="term" value="F:phosphorelay sensor kinase activity"/>
    <property type="evidence" value="ECO:0007669"/>
    <property type="project" value="InterPro"/>
</dbReference>
<evidence type="ECO:0000256" key="7">
    <source>
        <dbReference type="ARBA" id="ARBA00022777"/>
    </source>
</evidence>
<keyword evidence="11" id="KW-1133">Transmembrane helix</keyword>
<evidence type="ECO:0000256" key="6">
    <source>
        <dbReference type="ARBA" id="ARBA00022741"/>
    </source>
</evidence>
<keyword evidence="7" id="KW-0418">Kinase</keyword>
<sequence length="765" mass="82307">MSGPPAPAPVERRSTAGRWAWMVSLLAVATASGALAFLLSIGATTPQGFFERHQAWLYWVNLGVGVLLGLVVLVAAVRLMVRVRRGRFGAQLLGRLALVLAAVSLLPGLLIYGVSYAFVNRSIESWFDERLASALEAGLNLGRATLDSKVQDLGAQARVGAQRVADEGGASPALTLERLREQWLAERVALLGPNGQVLAEVSDLRDATVSPGLQPAERVDPALLRRAARDGSTGRVEGLEDDGHGGRHARILVVAALPNTGIKLTGDQRYLMVLQPLPVSLTTNALAVQTASQEYQRRVYERDGLRRMYLGTLTLVLILAVFVALLLAIQLGNALAKPLVLLADGMRQVAGGDLTRKPVMSSRDELGGLTRAFADMTDQLGQAREQAQQSMAALEQARARLQTLLDNLTAGVIVFDREQRIASVNASATRILRQPLAGLVGAPLDQLPALAPLHALVWPRFATLTDGAGPGLEHWQLAQDLPLPNHPAPLTLLLRGAQLPDGQWLLVFDDISELVSAQRTEAWGEVARRLAHEIKNPLTPIQLSAERLEHRLAAKLAEEGDRAMLTRCVGTIVNQVQAMKQLVNEFRDYARLPAARLAPLDLNALVQEVMTLYPDAIEQGRLLPQLEPGLPWIQGDASQLRQVIHNLVQNGLDAVSDRPDGRVVVDTKQSRHDDGSVRAVRLTLTDNGPGFAEQVLSRAFEPYVTTKSKGTGLGLAVVKKIADEHAASIRLSNLPPAQEPTASDAPTGGARVSLTFSQLAPQGAA</sequence>
<dbReference type="Gene3D" id="3.30.450.20">
    <property type="entry name" value="PAS domain"/>
    <property type="match status" value="1"/>
</dbReference>
<dbReference type="EC" id="2.7.13.3" evidence="3"/>
<dbReference type="Gene3D" id="6.10.340.10">
    <property type="match status" value="1"/>
</dbReference>
<evidence type="ECO:0000256" key="1">
    <source>
        <dbReference type="ARBA" id="ARBA00000085"/>
    </source>
</evidence>
<dbReference type="Gene3D" id="1.10.287.130">
    <property type="match status" value="1"/>
</dbReference>
<dbReference type="SMART" id="SM00388">
    <property type="entry name" value="HisKA"/>
    <property type="match status" value="1"/>
</dbReference>
<keyword evidence="4" id="KW-0597">Phosphoprotein</keyword>
<feature type="transmembrane region" description="Helical" evidence="11">
    <location>
        <begin position="308"/>
        <end position="329"/>
    </location>
</feature>
<evidence type="ECO:0000256" key="5">
    <source>
        <dbReference type="ARBA" id="ARBA00022679"/>
    </source>
</evidence>
<comment type="subcellular location">
    <subcellularLocation>
        <location evidence="2">Membrane</location>
    </subcellularLocation>
</comment>
<dbReference type="PROSITE" id="PS50885">
    <property type="entry name" value="HAMP"/>
    <property type="match status" value="1"/>
</dbReference>
<feature type="domain" description="HAMP" evidence="13">
    <location>
        <begin position="333"/>
        <end position="385"/>
    </location>
</feature>
<dbReference type="SMART" id="SM00091">
    <property type="entry name" value="PAS"/>
    <property type="match status" value="1"/>
</dbReference>
<evidence type="ECO:0000259" key="13">
    <source>
        <dbReference type="PROSITE" id="PS50885"/>
    </source>
</evidence>
<proteinExistence type="predicted"/>
<dbReference type="CDD" id="cd06225">
    <property type="entry name" value="HAMP"/>
    <property type="match status" value="1"/>
</dbReference>
<dbReference type="InterPro" id="IPR035965">
    <property type="entry name" value="PAS-like_dom_sf"/>
</dbReference>
<evidence type="ECO:0000256" key="8">
    <source>
        <dbReference type="ARBA" id="ARBA00022840"/>
    </source>
</evidence>
<dbReference type="EMBL" id="SACM01000002">
    <property type="protein sequence ID" value="RVT85993.1"/>
    <property type="molecule type" value="Genomic_DNA"/>
</dbReference>
<dbReference type="PIRSF" id="PIRSF037532">
    <property type="entry name" value="STHK_NtrY"/>
    <property type="match status" value="1"/>
</dbReference>
<dbReference type="PANTHER" id="PTHR43065:SF10">
    <property type="entry name" value="PEROXIDE STRESS-ACTIVATED HISTIDINE KINASE MAK3"/>
    <property type="match status" value="1"/>
</dbReference>
<dbReference type="SUPFAM" id="SSF55874">
    <property type="entry name" value="ATPase domain of HSP90 chaperone/DNA topoisomerase II/histidine kinase"/>
    <property type="match status" value="1"/>
</dbReference>
<evidence type="ECO:0000313" key="15">
    <source>
        <dbReference type="Proteomes" id="UP000288587"/>
    </source>
</evidence>
<dbReference type="Pfam" id="PF00512">
    <property type="entry name" value="HisKA"/>
    <property type="match status" value="1"/>
</dbReference>
<dbReference type="SMART" id="SM00387">
    <property type="entry name" value="HATPase_c"/>
    <property type="match status" value="1"/>
</dbReference>
<feature type="domain" description="Histidine kinase" evidence="12">
    <location>
        <begin position="529"/>
        <end position="760"/>
    </location>
</feature>
<feature type="transmembrane region" description="Helical" evidence="11">
    <location>
        <begin position="96"/>
        <end position="119"/>
    </location>
</feature>
<evidence type="ECO:0000256" key="11">
    <source>
        <dbReference type="SAM" id="Phobius"/>
    </source>
</evidence>
<dbReference type="SMART" id="SM00304">
    <property type="entry name" value="HAMP"/>
    <property type="match status" value="1"/>
</dbReference>
<dbReference type="AlphaFoldDB" id="A0A437LKT6"/>
<dbReference type="PANTHER" id="PTHR43065">
    <property type="entry name" value="SENSOR HISTIDINE KINASE"/>
    <property type="match status" value="1"/>
</dbReference>
<dbReference type="Pfam" id="PF00672">
    <property type="entry name" value="HAMP"/>
    <property type="match status" value="1"/>
</dbReference>
<dbReference type="SUPFAM" id="SSF158472">
    <property type="entry name" value="HAMP domain-like"/>
    <property type="match status" value="1"/>
</dbReference>
<keyword evidence="10" id="KW-0175">Coiled coil</keyword>
<keyword evidence="6" id="KW-0547">Nucleotide-binding</keyword>
<dbReference type="InterPro" id="IPR036890">
    <property type="entry name" value="HATPase_C_sf"/>
</dbReference>
<keyword evidence="8" id="KW-0067">ATP-binding</keyword>
<dbReference type="GO" id="GO:0005524">
    <property type="term" value="F:ATP binding"/>
    <property type="evidence" value="ECO:0007669"/>
    <property type="project" value="UniProtKB-KW"/>
</dbReference>
<dbReference type="Proteomes" id="UP000288587">
    <property type="component" value="Unassembled WGS sequence"/>
</dbReference>
<dbReference type="InterPro" id="IPR003594">
    <property type="entry name" value="HATPase_dom"/>
</dbReference>
<evidence type="ECO:0000256" key="3">
    <source>
        <dbReference type="ARBA" id="ARBA00012438"/>
    </source>
</evidence>
<dbReference type="InterPro" id="IPR003660">
    <property type="entry name" value="HAMP_dom"/>
</dbReference>
<keyword evidence="15" id="KW-1185">Reference proteome</keyword>
<dbReference type="SUPFAM" id="SSF47384">
    <property type="entry name" value="Homodimeric domain of signal transducing histidine kinase"/>
    <property type="match status" value="1"/>
</dbReference>
<comment type="catalytic activity">
    <reaction evidence="1">
        <text>ATP + protein L-histidine = ADP + protein N-phospho-L-histidine.</text>
        <dbReference type="EC" id="2.7.13.3"/>
    </reaction>
</comment>
<dbReference type="RefSeq" id="WP_127682491.1">
    <property type="nucleotide sequence ID" value="NZ_SACM01000002.1"/>
</dbReference>
<dbReference type="Pfam" id="PF02518">
    <property type="entry name" value="HATPase_c"/>
    <property type="match status" value="1"/>
</dbReference>
<dbReference type="CDD" id="cd00082">
    <property type="entry name" value="HisKA"/>
    <property type="match status" value="1"/>
</dbReference>
<dbReference type="SUPFAM" id="SSF55785">
    <property type="entry name" value="PYP-like sensor domain (PAS domain)"/>
    <property type="match status" value="1"/>
</dbReference>
<dbReference type="InterPro" id="IPR005467">
    <property type="entry name" value="His_kinase_dom"/>
</dbReference>
<dbReference type="Gene3D" id="3.30.565.10">
    <property type="entry name" value="Histidine kinase-like ATPase, C-terminal domain"/>
    <property type="match status" value="1"/>
</dbReference>
<keyword evidence="9" id="KW-0902">Two-component regulatory system</keyword>
<evidence type="ECO:0000259" key="12">
    <source>
        <dbReference type="PROSITE" id="PS50109"/>
    </source>
</evidence>
<dbReference type="InterPro" id="IPR003661">
    <property type="entry name" value="HisK_dim/P_dom"/>
</dbReference>
<feature type="transmembrane region" description="Helical" evidence="11">
    <location>
        <begin position="20"/>
        <end position="43"/>
    </location>
</feature>
<keyword evidence="5" id="KW-0808">Transferase</keyword>
<dbReference type="PROSITE" id="PS50109">
    <property type="entry name" value="HIS_KIN"/>
    <property type="match status" value="1"/>
</dbReference>
<evidence type="ECO:0000313" key="14">
    <source>
        <dbReference type="EMBL" id="RVT85993.1"/>
    </source>
</evidence>
<dbReference type="InterPro" id="IPR000014">
    <property type="entry name" value="PAS"/>
</dbReference>
<organism evidence="14 15">
    <name type="scientific">Inhella crocodyli</name>
    <dbReference type="NCBI Taxonomy" id="2499851"/>
    <lineage>
        <taxon>Bacteria</taxon>
        <taxon>Pseudomonadati</taxon>
        <taxon>Pseudomonadota</taxon>
        <taxon>Betaproteobacteria</taxon>
        <taxon>Burkholderiales</taxon>
        <taxon>Sphaerotilaceae</taxon>
        <taxon>Inhella</taxon>
    </lineage>
</organism>
<keyword evidence="11" id="KW-0812">Transmembrane</keyword>
<keyword evidence="11" id="KW-0472">Membrane</keyword>
<evidence type="ECO:0000256" key="9">
    <source>
        <dbReference type="ARBA" id="ARBA00023012"/>
    </source>
</evidence>
<dbReference type="OrthoDB" id="9815750at2"/>
<name>A0A437LKT6_9BURK</name>
<feature type="transmembrane region" description="Helical" evidence="11">
    <location>
        <begin position="55"/>
        <end position="76"/>
    </location>
</feature>
<evidence type="ECO:0000256" key="4">
    <source>
        <dbReference type="ARBA" id="ARBA00022553"/>
    </source>
</evidence>
<evidence type="ECO:0000256" key="2">
    <source>
        <dbReference type="ARBA" id="ARBA00004370"/>
    </source>
</evidence>
<reference evidence="14 15" key="1">
    <citation type="submission" date="2019-01" db="EMBL/GenBank/DDBJ databases">
        <authorList>
            <person name="Chen W.-M."/>
        </authorList>
    </citation>
    <scope>NUCLEOTIDE SEQUENCE [LARGE SCALE GENOMIC DNA]</scope>
    <source>
        <strain evidence="14 15">CCP-18</strain>
    </source>
</reference>
<dbReference type="PRINTS" id="PR00344">
    <property type="entry name" value="BCTRLSENSOR"/>
</dbReference>
<accession>A0A437LKT6</accession>